<dbReference type="OrthoDB" id="9808276at2"/>
<protein>
    <recommendedName>
        <fullName evidence="1">NAD-dependent epimerase/dehydratase domain-containing protein</fullName>
    </recommendedName>
</protein>
<comment type="caution">
    <text evidence="2">The sequence shown here is derived from an EMBL/GenBank/DDBJ whole genome shotgun (WGS) entry which is preliminary data.</text>
</comment>
<gene>
    <name evidence="2" type="ORF">CAP51_13750</name>
</gene>
<feature type="domain" description="NAD-dependent epimerase/dehydratase" evidence="1">
    <location>
        <begin position="3"/>
        <end position="163"/>
    </location>
</feature>
<dbReference type="SUPFAM" id="SSF51735">
    <property type="entry name" value="NAD(P)-binding Rossmann-fold domains"/>
    <property type="match status" value="1"/>
</dbReference>
<evidence type="ECO:0000259" key="1">
    <source>
        <dbReference type="Pfam" id="PF01370"/>
    </source>
</evidence>
<keyword evidence="3" id="KW-1185">Reference proteome</keyword>
<sequence length="265" mass="30378">MNVLILGCGQTGQALAQQLNQQGHAVTCVSRHDKTFAAITHITQDIHHLTLDSAPLFDWVYVILSPSQRNVEHYQHTFIDTAQPVFQALQSHPIQRVIFISSTRVYGENSGQWIDDDTRPYTHDPIGQCLIAAEQLWSAYWQEKLTIIRPSGLYQANSTYLHRLAHDTQQITVRHWTNRIHRQDLVGFLTFLSTLKQPKTSYLLSDQQPMLQSQIINILREQDNLTPFIIAADLPETGKRINAIHLLQSGYSLKYPCFMDTYKKA</sequence>
<dbReference type="InterPro" id="IPR001509">
    <property type="entry name" value="Epimerase_deHydtase"/>
</dbReference>
<organism evidence="2 3">
    <name type="scientific">Acinetobacter populi</name>
    <dbReference type="NCBI Taxonomy" id="1582270"/>
    <lineage>
        <taxon>Bacteria</taxon>
        <taxon>Pseudomonadati</taxon>
        <taxon>Pseudomonadota</taxon>
        <taxon>Gammaproteobacteria</taxon>
        <taxon>Moraxellales</taxon>
        <taxon>Moraxellaceae</taxon>
        <taxon>Acinetobacter</taxon>
    </lineage>
</organism>
<dbReference type="Gene3D" id="3.40.50.720">
    <property type="entry name" value="NAD(P)-binding Rossmann-like Domain"/>
    <property type="match status" value="1"/>
</dbReference>
<dbReference type="PANTHER" id="PTHR48079">
    <property type="entry name" value="PROTEIN YEEZ"/>
    <property type="match status" value="1"/>
</dbReference>
<dbReference type="AlphaFoldDB" id="A0A1Z9YW00"/>
<dbReference type="RefSeq" id="WP_087621321.1">
    <property type="nucleotide sequence ID" value="NZ_NEXX01000005.1"/>
</dbReference>
<dbReference type="PANTHER" id="PTHR48079:SF6">
    <property type="entry name" value="NAD(P)-BINDING DOMAIN-CONTAINING PROTEIN-RELATED"/>
    <property type="match status" value="1"/>
</dbReference>
<dbReference type="EMBL" id="NEXX01000005">
    <property type="protein sequence ID" value="OUY06319.1"/>
    <property type="molecule type" value="Genomic_DNA"/>
</dbReference>
<dbReference type="GO" id="GO:0005737">
    <property type="term" value="C:cytoplasm"/>
    <property type="evidence" value="ECO:0007669"/>
    <property type="project" value="TreeGrafter"/>
</dbReference>
<accession>A0A1Z9YW00</accession>
<proteinExistence type="predicted"/>
<evidence type="ECO:0000313" key="3">
    <source>
        <dbReference type="Proteomes" id="UP000196536"/>
    </source>
</evidence>
<dbReference type="InterPro" id="IPR051783">
    <property type="entry name" value="NAD(P)-dependent_oxidoreduct"/>
</dbReference>
<dbReference type="InterPro" id="IPR036291">
    <property type="entry name" value="NAD(P)-bd_dom_sf"/>
</dbReference>
<name>A0A1Z9YW00_9GAMM</name>
<evidence type="ECO:0000313" key="2">
    <source>
        <dbReference type="EMBL" id="OUY06319.1"/>
    </source>
</evidence>
<dbReference type="Proteomes" id="UP000196536">
    <property type="component" value="Unassembled WGS sequence"/>
</dbReference>
<dbReference type="GO" id="GO:0004029">
    <property type="term" value="F:aldehyde dehydrogenase (NAD+) activity"/>
    <property type="evidence" value="ECO:0007669"/>
    <property type="project" value="TreeGrafter"/>
</dbReference>
<dbReference type="Pfam" id="PF01370">
    <property type="entry name" value="Epimerase"/>
    <property type="match status" value="1"/>
</dbReference>
<reference evidence="2 3" key="1">
    <citation type="submission" date="2017-05" db="EMBL/GenBank/DDBJ databases">
        <title>Acinetobacter populi ANC 5415 (= PBJ7), whole genome shotgun sequencing project.</title>
        <authorList>
            <person name="Nemec A."/>
            <person name="Radolfova-Krizova L."/>
        </authorList>
    </citation>
    <scope>NUCLEOTIDE SEQUENCE [LARGE SCALE GENOMIC DNA]</scope>
    <source>
        <strain evidence="2 3">PBJ7</strain>
    </source>
</reference>